<dbReference type="RefSeq" id="YP_009287526.1">
    <property type="nucleotide sequence ID" value="NC_031074.1"/>
</dbReference>
<keyword evidence="1" id="KW-1133">Transmembrane helix</keyword>
<name>A0A1B3AYC4_9CAUD</name>
<reference evidence="3" key="1">
    <citation type="submission" date="2016-07" db="EMBL/GenBank/DDBJ databases">
        <authorList>
            <person name="Florea S."/>
            <person name="Webb J.S."/>
            <person name="Jaromczyk J."/>
            <person name="Schardl C.L."/>
        </authorList>
    </citation>
    <scope>NUCLEOTIDE SEQUENCE [LARGE SCALE GENOMIC DNA]</scope>
</reference>
<evidence type="ECO:0000256" key="1">
    <source>
        <dbReference type="SAM" id="Phobius"/>
    </source>
</evidence>
<organism evidence="2 3">
    <name type="scientific">Gordonia phage Bantam</name>
    <dbReference type="NCBI Taxonomy" id="1887641"/>
    <lineage>
        <taxon>Viruses</taxon>
        <taxon>Duplodnaviria</taxon>
        <taxon>Heunggongvirae</taxon>
        <taxon>Uroviricota</taxon>
        <taxon>Caudoviricetes</taxon>
        <taxon>Bantamvirus</taxon>
        <taxon>Bantamvirus bantam</taxon>
    </lineage>
</organism>
<evidence type="ECO:0000313" key="3">
    <source>
        <dbReference type="Proteomes" id="UP000202170"/>
    </source>
</evidence>
<proteinExistence type="predicted"/>
<sequence>MTGLWVVLLIAGAVVAFTIWWVIDRREQR</sequence>
<dbReference type="Proteomes" id="UP000202170">
    <property type="component" value="Segment"/>
</dbReference>
<evidence type="ECO:0000313" key="2">
    <source>
        <dbReference type="EMBL" id="AOE43747.1"/>
    </source>
</evidence>
<keyword evidence="1" id="KW-0472">Membrane</keyword>
<gene>
    <name evidence="2" type="primary">57</name>
    <name evidence="2" type="ORF">SEA_BANTAM_57</name>
</gene>
<keyword evidence="1" id="KW-0812">Transmembrane</keyword>
<dbReference type="KEGG" id="vg:29080321"/>
<accession>A0A1B3AYC4</accession>
<feature type="transmembrane region" description="Helical" evidence="1">
    <location>
        <begin position="6"/>
        <end position="23"/>
    </location>
</feature>
<protein>
    <submittedName>
        <fullName evidence="2">Uncharacterized protein</fullName>
    </submittedName>
</protein>
<dbReference type="EMBL" id="KX557272">
    <property type="protein sequence ID" value="AOE43747.1"/>
    <property type="molecule type" value="Genomic_DNA"/>
</dbReference>
<dbReference type="GeneID" id="29080321"/>
<keyword evidence="3" id="KW-1185">Reference proteome</keyword>